<proteinExistence type="predicted"/>
<dbReference type="EMBL" id="GISG01078501">
    <property type="protein sequence ID" value="MBA4631645.1"/>
    <property type="molecule type" value="Transcribed_RNA"/>
</dbReference>
<name>A0A7C9D5S1_OPUST</name>
<dbReference type="EMBL" id="GISG01078499">
    <property type="protein sequence ID" value="MBA4631643.1"/>
    <property type="molecule type" value="Transcribed_RNA"/>
</dbReference>
<evidence type="ECO:0000313" key="1">
    <source>
        <dbReference type="EMBL" id="MBA4631645.1"/>
    </source>
</evidence>
<sequence length="131" mass="14495">MHWVAGPRRVLSSIQHSTNFFSRDQNPDLCFSLLAFSRLSGEASAAPFALLGLSRQSPAARLTSTIPQTPTPTCRSRRLLHRFPLPCLAALPFVLLCPSNPACRLDVRHPHLRHFRAPLPPQSPLSSFPPP</sequence>
<reference evidence="1" key="1">
    <citation type="journal article" date="2013" name="J. Plant Res.">
        <title>Effect of fungi and light on seed germination of three Opuntia species from semiarid lands of central Mexico.</title>
        <authorList>
            <person name="Delgado-Sanchez P."/>
            <person name="Jimenez-Bremont J.F."/>
            <person name="Guerrero-Gonzalez Mde L."/>
            <person name="Flores J."/>
        </authorList>
    </citation>
    <scope>NUCLEOTIDE SEQUENCE</scope>
    <source>
        <tissue evidence="1">Cladode</tissue>
    </source>
</reference>
<dbReference type="AlphaFoldDB" id="A0A7C9D5S1"/>
<reference evidence="1" key="2">
    <citation type="submission" date="2020-07" db="EMBL/GenBank/DDBJ databases">
        <authorList>
            <person name="Vera ALvarez R."/>
            <person name="Arias-Moreno D.M."/>
            <person name="Jimenez-Jacinto V."/>
            <person name="Jimenez-Bremont J.F."/>
            <person name="Swaminathan K."/>
            <person name="Moose S.P."/>
            <person name="Guerrero-Gonzalez M.L."/>
            <person name="Marino-Ramirez L."/>
            <person name="Landsman D."/>
            <person name="Rodriguez-Kessler M."/>
            <person name="Delgado-Sanchez P."/>
        </authorList>
    </citation>
    <scope>NUCLEOTIDE SEQUENCE</scope>
    <source>
        <tissue evidence="1">Cladode</tissue>
    </source>
</reference>
<accession>A0A7C9D5S1</accession>
<protein>
    <submittedName>
        <fullName evidence="1">Uncharacterized protein</fullName>
    </submittedName>
</protein>
<organism evidence="1">
    <name type="scientific">Opuntia streptacantha</name>
    <name type="common">Prickly pear cactus</name>
    <name type="synonym">Opuntia cardona</name>
    <dbReference type="NCBI Taxonomy" id="393608"/>
    <lineage>
        <taxon>Eukaryota</taxon>
        <taxon>Viridiplantae</taxon>
        <taxon>Streptophyta</taxon>
        <taxon>Embryophyta</taxon>
        <taxon>Tracheophyta</taxon>
        <taxon>Spermatophyta</taxon>
        <taxon>Magnoliopsida</taxon>
        <taxon>eudicotyledons</taxon>
        <taxon>Gunneridae</taxon>
        <taxon>Pentapetalae</taxon>
        <taxon>Caryophyllales</taxon>
        <taxon>Cactineae</taxon>
        <taxon>Cactaceae</taxon>
        <taxon>Opuntioideae</taxon>
        <taxon>Opuntia</taxon>
    </lineage>
</organism>